<evidence type="ECO:0000313" key="3">
    <source>
        <dbReference type="Proteomes" id="UP000319555"/>
    </source>
</evidence>
<evidence type="ECO:0000313" key="2">
    <source>
        <dbReference type="EMBL" id="SMO90690.1"/>
    </source>
</evidence>
<proteinExistence type="predicted"/>
<dbReference type="Pfam" id="PF16868">
    <property type="entry name" value="NMT1_3"/>
    <property type="match status" value="1"/>
</dbReference>
<gene>
    <name evidence="2" type="ORF">SAMN06265380_11653</name>
</gene>
<dbReference type="Proteomes" id="UP000319555">
    <property type="component" value="Unassembled WGS sequence"/>
</dbReference>
<dbReference type="SUPFAM" id="SSF53850">
    <property type="entry name" value="Periplasmic binding protein-like II"/>
    <property type="match status" value="1"/>
</dbReference>
<name>A0A521F591_9RHOB</name>
<dbReference type="RefSeq" id="WP_185956742.1">
    <property type="nucleotide sequence ID" value="NZ_FXTE01000016.1"/>
</dbReference>
<evidence type="ECO:0008006" key="4">
    <source>
        <dbReference type="Google" id="ProtNLM"/>
    </source>
</evidence>
<accession>A0A521F591</accession>
<dbReference type="AlphaFoldDB" id="A0A521F591"/>
<feature type="chain" id="PRO_5021812039" description="TRAP transporter solute receptor, TAXI family" evidence="1">
    <location>
        <begin position="33"/>
        <end position="325"/>
    </location>
</feature>
<dbReference type="Gene3D" id="3.40.190.10">
    <property type="entry name" value="Periplasmic binding protein-like II"/>
    <property type="match status" value="2"/>
</dbReference>
<dbReference type="PANTHER" id="PTHR42941">
    <property type="entry name" value="SLL1037 PROTEIN"/>
    <property type="match status" value="1"/>
</dbReference>
<keyword evidence="3" id="KW-1185">Reference proteome</keyword>
<dbReference type="EMBL" id="FXTE01000016">
    <property type="protein sequence ID" value="SMO90690.1"/>
    <property type="molecule type" value="Genomic_DNA"/>
</dbReference>
<protein>
    <recommendedName>
        <fullName evidence="4">TRAP transporter solute receptor, TAXI family</fullName>
    </recommendedName>
</protein>
<dbReference type="InterPro" id="IPR011852">
    <property type="entry name" value="TRAP_TAXI"/>
</dbReference>
<reference evidence="2 3" key="1">
    <citation type="submission" date="2017-05" db="EMBL/GenBank/DDBJ databases">
        <authorList>
            <person name="Varghese N."/>
            <person name="Submissions S."/>
        </authorList>
    </citation>
    <scope>NUCLEOTIDE SEQUENCE [LARGE SCALE GENOMIC DNA]</scope>
    <source>
        <strain evidence="2 3">DSM 28009</strain>
    </source>
</reference>
<sequence>MRSFTLKCLSRGRLFSLALITTLGIVAPAVQADTKLAMGTGAKTGYYFSVGNLLCKSFVKAMSGNKCRARTTDGALENLAKLRRGKYDIVVVRSDWALNARDGSGFFENKKPDAALRSLFSTHSVPLTVIARTGSGITSLKDLNGKRVRLGGSASRLARKLPYAESWDISGFRTISFGEMDDQRKALCKGEIDPVASVVGYPSSLIQKTAQTCAIQLVELSGRDIDRLVSGSDALSEVTIPANTYKGVTSPTKTFGYKAILLSSANVPDDDVYAFVKSTFENLPQLTAGHPALKGLQPADMIRDGLPAPLHPGAARYYRERGWIN</sequence>
<organism evidence="2 3">
    <name type="scientific">Ruegeria faecimaris</name>
    <dbReference type="NCBI Taxonomy" id="686389"/>
    <lineage>
        <taxon>Bacteria</taxon>
        <taxon>Pseudomonadati</taxon>
        <taxon>Pseudomonadota</taxon>
        <taxon>Alphaproteobacteria</taxon>
        <taxon>Rhodobacterales</taxon>
        <taxon>Roseobacteraceae</taxon>
        <taxon>Ruegeria</taxon>
    </lineage>
</organism>
<feature type="signal peptide" evidence="1">
    <location>
        <begin position="1"/>
        <end position="32"/>
    </location>
</feature>
<keyword evidence="1" id="KW-0732">Signal</keyword>
<evidence type="ECO:0000256" key="1">
    <source>
        <dbReference type="SAM" id="SignalP"/>
    </source>
</evidence>
<dbReference type="PANTHER" id="PTHR42941:SF1">
    <property type="entry name" value="SLL1037 PROTEIN"/>
    <property type="match status" value="1"/>
</dbReference>
<dbReference type="NCBIfam" id="TIGR02122">
    <property type="entry name" value="TRAP_TAXI"/>
    <property type="match status" value="1"/>
</dbReference>